<dbReference type="EMBL" id="JAULSV010000006">
    <property type="protein sequence ID" value="KAK0641629.1"/>
    <property type="molecule type" value="Genomic_DNA"/>
</dbReference>
<proteinExistence type="predicted"/>
<reference evidence="1" key="1">
    <citation type="submission" date="2023-06" db="EMBL/GenBank/DDBJ databases">
        <title>Genome-scale phylogeny and comparative genomics of the fungal order Sordariales.</title>
        <authorList>
            <consortium name="Lawrence Berkeley National Laboratory"/>
            <person name="Hensen N."/>
            <person name="Bonometti L."/>
            <person name="Westerberg I."/>
            <person name="Brannstrom I.O."/>
            <person name="Guillou S."/>
            <person name="Cros-Aarteil S."/>
            <person name="Calhoun S."/>
            <person name="Haridas S."/>
            <person name="Kuo A."/>
            <person name="Mondo S."/>
            <person name="Pangilinan J."/>
            <person name="Riley R."/>
            <person name="Labutti K."/>
            <person name="Andreopoulos B."/>
            <person name="Lipzen A."/>
            <person name="Chen C."/>
            <person name="Yanf M."/>
            <person name="Daum C."/>
            <person name="Ng V."/>
            <person name="Clum A."/>
            <person name="Steindorff A."/>
            <person name="Ohm R."/>
            <person name="Martin F."/>
            <person name="Silar P."/>
            <person name="Natvig D."/>
            <person name="Lalanne C."/>
            <person name="Gautier V."/>
            <person name="Ament-Velasquez S.L."/>
            <person name="Kruys A."/>
            <person name="Hutchinson M.I."/>
            <person name="Powell A.J."/>
            <person name="Barry K."/>
            <person name="Miller A.N."/>
            <person name="Grigoriev I.V."/>
            <person name="Debuchy R."/>
            <person name="Gladieux P."/>
            <person name="Thoren M.H."/>
            <person name="Johannesson H."/>
        </authorList>
    </citation>
    <scope>NUCLEOTIDE SEQUENCE</scope>
    <source>
        <strain evidence="1">SMH2532-1</strain>
    </source>
</reference>
<gene>
    <name evidence="1" type="ORF">B0T16DRAFT_420238</name>
</gene>
<accession>A0AA40CLR2</accession>
<evidence type="ECO:0000313" key="1">
    <source>
        <dbReference type="EMBL" id="KAK0641629.1"/>
    </source>
</evidence>
<protein>
    <submittedName>
        <fullName evidence="1">Uncharacterized protein</fullName>
    </submittedName>
</protein>
<sequence length="72" mass="7762">MWVKALPARKIRRTPSFLPGGVNALLLPGVGIAGSKSIFVVCKGSWPWLPFLSHQTISLTCGTHGFVRMALS</sequence>
<organism evidence="1 2">
    <name type="scientific">Cercophora newfieldiana</name>
    <dbReference type="NCBI Taxonomy" id="92897"/>
    <lineage>
        <taxon>Eukaryota</taxon>
        <taxon>Fungi</taxon>
        <taxon>Dikarya</taxon>
        <taxon>Ascomycota</taxon>
        <taxon>Pezizomycotina</taxon>
        <taxon>Sordariomycetes</taxon>
        <taxon>Sordariomycetidae</taxon>
        <taxon>Sordariales</taxon>
        <taxon>Lasiosphaeriaceae</taxon>
        <taxon>Cercophora</taxon>
    </lineage>
</organism>
<name>A0AA40CLR2_9PEZI</name>
<keyword evidence="2" id="KW-1185">Reference proteome</keyword>
<dbReference type="Proteomes" id="UP001174936">
    <property type="component" value="Unassembled WGS sequence"/>
</dbReference>
<evidence type="ECO:0000313" key="2">
    <source>
        <dbReference type="Proteomes" id="UP001174936"/>
    </source>
</evidence>
<comment type="caution">
    <text evidence="1">The sequence shown here is derived from an EMBL/GenBank/DDBJ whole genome shotgun (WGS) entry which is preliminary data.</text>
</comment>
<dbReference type="AlphaFoldDB" id="A0AA40CLR2"/>